<reference evidence="1 2" key="1">
    <citation type="journal article" date="2015" name="Nature">
        <title>rRNA introns, odd ribosomes, and small enigmatic genomes across a large radiation of phyla.</title>
        <authorList>
            <person name="Brown C.T."/>
            <person name="Hug L.A."/>
            <person name="Thomas B.C."/>
            <person name="Sharon I."/>
            <person name="Castelle C.J."/>
            <person name="Singh A."/>
            <person name="Wilkins M.J."/>
            <person name="Williams K.H."/>
            <person name="Banfield J.F."/>
        </authorList>
    </citation>
    <scope>NUCLEOTIDE SEQUENCE [LARGE SCALE GENOMIC DNA]</scope>
</reference>
<evidence type="ECO:0000313" key="2">
    <source>
        <dbReference type="Proteomes" id="UP000034676"/>
    </source>
</evidence>
<proteinExistence type="predicted"/>
<dbReference type="EMBL" id="LCAO01000016">
    <property type="protein sequence ID" value="KKR91279.1"/>
    <property type="molecule type" value="Genomic_DNA"/>
</dbReference>
<protein>
    <submittedName>
        <fullName evidence="1">Uncharacterized protein</fullName>
    </submittedName>
</protein>
<gene>
    <name evidence="1" type="ORF">UU42_C0016G0013</name>
</gene>
<evidence type="ECO:0000313" key="1">
    <source>
        <dbReference type="EMBL" id="KKR91279.1"/>
    </source>
</evidence>
<organism evidence="1 2">
    <name type="scientific">Candidatus Woesebacteria bacterium GW2011_GWA1_41_13b</name>
    <dbReference type="NCBI Taxonomy" id="1618555"/>
    <lineage>
        <taxon>Bacteria</taxon>
        <taxon>Candidatus Woeseibacteriota</taxon>
    </lineage>
</organism>
<name>A0A0G0URA0_9BACT</name>
<dbReference type="AlphaFoldDB" id="A0A0G0URA0"/>
<dbReference type="Proteomes" id="UP000034676">
    <property type="component" value="Unassembled WGS sequence"/>
</dbReference>
<accession>A0A0G0URA0</accession>
<comment type="caution">
    <text evidence="1">The sequence shown here is derived from an EMBL/GenBank/DDBJ whole genome shotgun (WGS) entry which is preliminary data.</text>
</comment>
<sequence>MTFGTESKGDNPRGWNGLIRLDEETRAITEYPEEERLHIWNEGYEAVVKYLTQG</sequence>